<evidence type="ECO:0000313" key="11">
    <source>
        <dbReference type="EMBL" id="MUN28180.1"/>
    </source>
</evidence>
<evidence type="ECO:0000256" key="3">
    <source>
        <dbReference type="ARBA" id="ARBA00022490"/>
    </source>
</evidence>
<comment type="caution">
    <text evidence="11">The sequence shown here is derived from an EMBL/GenBank/DDBJ whole genome shotgun (WGS) entry which is preliminary data.</text>
</comment>
<feature type="domain" description="PurM-like N-terminal" evidence="9">
    <location>
        <begin position="39"/>
        <end position="153"/>
    </location>
</feature>
<dbReference type="GO" id="GO:0005524">
    <property type="term" value="F:ATP binding"/>
    <property type="evidence" value="ECO:0007669"/>
    <property type="project" value="UniProtKB-KW"/>
</dbReference>
<dbReference type="HAMAP" id="MF_00741">
    <property type="entry name" value="AIRS"/>
    <property type="match status" value="1"/>
</dbReference>
<reference evidence="11 12" key="1">
    <citation type="submission" date="2019-10" db="EMBL/GenBank/DDBJ databases">
        <title>Sequencing and Assembly of Multiple Reported Metal-Biooxidizing Members of the Extremely Thermoacidophilic Archaeal Family Sulfolobaceae.</title>
        <authorList>
            <person name="Counts J.A."/>
            <person name="Kelly R.M."/>
        </authorList>
    </citation>
    <scope>NUCLEOTIDE SEQUENCE [LARGE SCALE GENOMIC DNA]</scope>
    <source>
        <strain evidence="11 12">DSM 6482</strain>
    </source>
</reference>
<sequence>MVNEYKKSGVDLDSVKGIHSAIVDILSKTYKNTVLGAGHYAGVIKIGDLNLAMHVDGVGTKTLLALKTGILDTVGIDCVAMNVNDIACVGARPLAILDYLALEKEDKDLVMSVLRGILKGANYAGAEVVGGETAIMPSVVNGFDVSCSVLGKVEKLITGKEISPGDLVIGLPSNGLHSNGFSLVRRLIDEGKISLKDYGEEIMKPTAIYSNIILSVLNKIKGAAHITGGSFSKLHRVTGYGIDMKMPDPPEIFKVIENAGVPHDEMYKVFNMGIGMILFISEEHVDDVKRAIAEKNINAIDLGKVTKDHSEVILRTYKGSVLHL</sequence>
<evidence type="ECO:0000256" key="4">
    <source>
        <dbReference type="ARBA" id="ARBA00022598"/>
    </source>
</evidence>
<dbReference type="PANTHER" id="PTHR10520">
    <property type="entry name" value="TRIFUNCTIONAL PURINE BIOSYNTHETIC PROTEIN ADENOSINE-3-RELATED"/>
    <property type="match status" value="1"/>
</dbReference>
<dbReference type="InterPro" id="IPR004733">
    <property type="entry name" value="PurM_cligase"/>
</dbReference>
<evidence type="ECO:0000256" key="1">
    <source>
        <dbReference type="ARBA" id="ARBA00004686"/>
    </source>
</evidence>
<dbReference type="AlphaFoldDB" id="A0A6A9QIY7"/>
<evidence type="ECO:0000259" key="10">
    <source>
        <dbReference type="Pfam" id="PF02769"/>
    </source>
</evidence>
<evidence type="ECO:0000256" key="6">
    <source>
        <dbReference type="ARBA" id="ARBA00022755"/>
    </source>
</evidence>
<evidence type="ECO:0000259" key="9">
    <source>
        <dbReference type="Pfam" id="PF00586"/>
    </source>
</evidence>
<dbReference type="UniPathway" id="UPA00074">
    <property type="reaction ID" value="UER00129"/>
</dbReference>
<dbReference type="InterPro" id="IPR010918">
    <property type="entry name" value="PurM-like_C_dom"/>
</dbReference>
<evidence type="ECO:0000256" key="2">
    <source>
        <dbReference type="ARBA" id="ARBA00013047"/>
    </source>
</evidence>
<dbReference type="Proteomes" id="UP000470772">
    <property type="component" value="Unassembled WGS sequence"/>
</dbReference>
<evidence type="ECO:0000313" key="12">
    <source>
        <dbReference type="Proteomes" id="UP000470772"/>
    </source>
</evidence>
<dbReference type="GO" id="GO:0005829">
    <property type="term" value="C:cytosol"/>
    <property type="evidence" value="ECO:0007669"/>
    <property type="project" value="TreeGrafter"/>
</dbReference>
<gene>
    <name evidence="8" type="primary">purM</name>
    <name evidence="11" type="ORF">GC250_01555</name>
</gene>
<dbReference type="InterPro" id="IPR016188">
    <property type="entry name" value="PurM-like_N"/>
</dbReference>
<dbReference type="SUPFAM" id="SSF55326">
    <property type="entry name" value="PurM N-terminal domain-like"/>
    <property type="match status" value="1"/>
</dbReference>
<dbReference type="NCBIfam" id="TIGR00878">
    <property type="entry name" value="purM"/>
    <property type="match status" value="1"/>
</dbReference>
<dbReference type="InterPro" id="IPR036921">
    <property type="entry name" value="PurM-like_N_sf"/>
</dbReference>
<keyword evidence="12" id="KW-1185">Reference proteome</keyword>
<comment type="catalytic activity">
    <reaction evidence="8">
        <text>2-formamido-N(1)-(5-O-phospho-beta-D-ribosyl)acetamidine + ATP = 5-amino-1-(5-phospho-beta-D-ribosyl)imidazole + ADP + phosphate + H(+)</text>
        <dbReference type="Rhea" id="RHEA:23032"/>
        <dbReference type="ChEBI" id="CHEBI:15378"/>
        <dbReference type="ChEBI" id="CHEBI:30616"/>
        <dbReference type="ChEBI" id="CHEBI:43474"/>
        <dbReference type="ChEBI" id="CHEBI:137981"/>
        <dbReference type="ChEBI" id="CHEBI:147287"/>
        <dbReference type="ChEBI" id="CHEBI:456216"/>
        <dbReference type="EC" id="6.3.3.1"/>
    </reaction>
</comment>
<dbReference type="FunFam" id="3.30.1330.10:FF:000020">
    <property type="entry name" value="Phosphoribosylformylglycinamidine cyclo-ligase"/>
    <property type="match status" value="1"/>
</dbReference>
<keyword evidence="6 8" id="KW-0658">Purine biosynthesis</keyword>
<dbReference type="Pfam" id="PF00586">
    <property type="entry name" value="AIRS"/>
    <property type="match status" value="1"/>
</dbReference>
<dbReference type="GO" id="GO:0006189">
    <property type="term" value="P:'de novo' IMP biosynthetic process"/>
    <property type="evidence" value="ECO:0007669"/>
    <property type="project" value="UniProtKB-UniRule"/>
</dbReference>
<feature type="domain" description="PurM-like C-terminal" evidence="10">
    <location>
        <begin position="164"/>
        <end position="312"/>
    </location>
</feature>
<dbReference type="InterPro" id="IPR036676">
    <property type="entry name" value="PurM-like_C_sf"/>
</dbReference>
<dbReference type="GO" id="GO:0004637">
    <property type="term" value="F:phosphoribosylamine-glycine ligase activity"/>
    <property type="evidence" value="ECO:0007669"/>
    <property type="project" value="TreeGrafter"/>
</dbReference>
<dbReference type="Gene3D" id="3.30.1330.10">
    <property type="entry name" value="PurM-like, N-terminal domain"/>
    <property type="match status" value="1"/>
</dbReference>
<dbReference type="EC" id="6.3.3.1" evidence="2 8"/>
<dbReference type="PANTHER" id="PTHR10520:SF12">
    <property type="entry name" value="TRIFUNCTIONAL PURINE BIOSYNTHETIC PROTEIN ADENOSINE-3"/>
    <property type="match status" value="1"/>
</dbReference>
<dbReference type="RefSeq" id="WP_156016132.1">
    <property type="nucleotide sequence ID" value="NZ_WGGD01000005.1"/>
</dbReference>
<evidence type="ECO:0000256" key="5">
    <source>
        <dbReference type="ARBA" id="ARBA00022741"/>
    </source>
</evidence>
<accession>A0A6A9QIY7</accession>
<comment type="pathway">
    <text evidence="1 8">Purine metabolism; IMP biosynthesis via de novo pathway; 5-amino-1-(5-phospho-D-ribosyl)imidazole from N(2)-formyl-N(1)-(5-phospho-D-ribosyl)glycinamide: step 2/2.</text>
</comment>
<dbReference type="Gene3D" id="3.90.650.10">
    <property type="entry name" value="PurM-like C-terminal domain"/>
    <property type="match status" value="1"/>
</dbReference>
<comment type="subcellular location">
    <subcellularLocation>
        <location evidence="8">Cytoplasm</location>
    </subcellularLocation>
</comment>
<evidence type="ECO:0000256" key="7">
    <source>
        <dbReference type="ARBA" id="ARBA00022840"/>
    </source>
</evidence>
<dbReference type="GO" id="GO:0004641">
    <property type="term" value="F:phosphoribosylformylglycinamidine cyclo-ligase activity"/>
    <property type="evidence" value="ECO:0007669"/>
    <property type="project" value="UniProtKB-UniRule"/>
</dbReference>
<keyword evidence="4 8" id="KW-0436">Ligase</keyword>
<protein>
    <recommendedName>
        <fullName evidence="2 8">Phosphoribosylformylglycinamidine cyclo-ligase</fullName>
        <ecNumber evidence="2 8">6.3.3.1</ecNumber>
    </recommendedName>
    <alternativeName>
        <fullName evidence="8">AIR synthase</fullName>
    </alternativeName>
    <alternativeName>
        <fullName evidence="8">AIRS</fullName>
    </alternativeName>
    <alternativeName>
        <fullName evidence="8">Phosphoribosyl-aminoimidazole synthetase</fullName>
    </alternativeName>
</protein>
<dbReference type="GO" id="GO:0046084">
    <property type="term" value="P:adenine biosynthetic process"/>
    <property type="evidence" value="ECO:0007669"/>
    <property type="project" value="TreeGrafter"/>
</dbReference>
<evidence type="ECO:0000256" key="8">
    <source>
        <dbReference type="HAMAP-Rule" id="MF_00741"/>
    </source>
</evidence>
<keyword evidence="5 8" id="KW-0547">Nucleotide-binding</keyword>
<name>A0A6A9QIY7_SULME</name>
<proteinExistence type="inferred from homology"/>
<keyword evidence="3 8" id="KW-0963">Cytoplasm</keyword>
<comment type="similarity">
    <text evidence="8">Belongs to the AIR synthase family.</text>
</comment>
<dbReference type="CDD" id="cd02196">
    <property type="entry name" value="PurM"/>
    <property type="match status" value="1"/>
</dbReference>
<dbReference type="Pfam" id="PF02769">
    <property type="entry name" value="AIRS_C"/>
    <property type="match status" value="1"/>
</dbReference>
<dbReference type="SUPFAM" id="SSF56042">
    <property type="entry name" value="PurM C-terminal domain-like"/>
    <property type="match status" value="1"/>
</dbReference>
<organism evidence="11 12">
    <name type="scientific">Sulfuracidifex metallicus DSM 6482 = JCM 9184</name>
    <dbReference type="NCBI Taxonomy" id="523847"/>
    <lineage>
        <taxon>Archaea</taxon>
        <taxon>Thermoproteota</taxon>
        <taxon>Thermoprotei</taxon>
        <taxon>Sulfolobales</taxon>
        <taxon>Sulfolobaceae</taxon>
        <taxon>Sulfuracidifex</taxon>
    </lineage>
</organism>
<keyword evidence="7 8" id="KW-0067">ATP-binding</keyword>
<dbReference type="EMBL" id="WGGD01000005">
    <property type="protein sequence ID" value="MUN28180.1"/>
    <property type="molecule type" value="Genomic_DNA"/>
</dbReference>